<organism evidence="1 2">
    <name type="scientific">Coemansia asiatica</name>
    <dbReference type="NCBI Taxonomy" id="1052880"/>
    <lineage>
        <taxon>Eukaryota</taxon>
        <taxon>Fungi</taxon>
        <taxon>Fungi incertae sedis</taxon>
        <taxon>Zoopagomycota</taxon>
        <taxon>Kickxellomycotina</taxon>
        <taxon>Kickxellomycetes</taxon>
        <taxon>Kickxellales</taxon>
        <taxon>Kickxellaceae</taxon>
        <taxon>Coemansia</taxon>
    </lineage>
</organism>
<name>A0A9W7XKD0_9FUNG</name>
<comment type="caution">
    <text evidence="1">The sequence shown here is derived from an EMBL/GenBank/DDBJ whole genome shotgun (WGS) entry which is preliminary data.</text>
</comment>
<accession>A0A9W7XKD0</accession>
<dbReference type="Proteomes" id="UP001145021">
    <property type="component" value="Unassembled WGS sequence"/>
</dbReference>
<sequence>MFKQIFSEKYRQDMQEKMAGMALRAMIEAINSKDFARIDDICSPHIAKMYKHALSHLDAQKCRLQVSAQTAGTPKIGGFMFKTGPPEAFDPSVPFATRFERYVFRFNNWRRFAAAKKLPSNKEGTLIPSILKEFSDTRLSVDVWCMVPVSVKIELWKNNGLLDSDQGNMTIPLTLSSPVYDDLLDITSAVAQFEDSDNLEPFRWSISDIFFIVDSREISQIYQCYMKAKDDLSSGNQE</sequence>
<gene>
    <name evidence="1" type="ORF">LPJ64_003314</name>
</gene>
<dbReference type="AlphaFoldDB" id="A0A9W7XKD0"/>
<evidence type="ECO:0000313" key="1">
    <source>
        <dbReference type="EMBL" id="KAJ1645055.1"/>
    </source>
</evidence>
<evidence type="ECO:0000313" key="2">
    <source>
        <dbReference type="Proteomes" id="UP001145021"/>
    </source>
</evidence>
<proteinExistence type="predicted"/>
<dbReference type="EMBL" id="JANBOH010000126">
    <property type="protein sequence ID" value="KAJ1645055.1"/>
    <property type="molecule type" value="Genomic_DNA"/>
</dbReference>
<protein>
    <submittedName>
        <fullName evidence="1">Uncharacterized protein</fullName>
    </submittedName>
</protein>
<keyword evidence="2" id="KW-1185">Reference proteome</keyword>
<reference evidence="1" key="1">
    <citation type="submission" date="2022-07" db="EMBL/GenBank/DDBJ databases">
        <title>Phylogenomic reconstructions and comparative analyses of Kickxellomycotina fungi.</title>
        <authorList>
            <person name="Reynolds N.K."/>
            <person name="Stajich J.E."/>
            <person name="Barry K."/>
            <person name="Grigoriev I.V."/>
            <person name="Crous P."/>
            <person name="Smith M.E."/>
        </authorList>
    </citation>
    <scope>NUCLEOTIDE SEQUENCE</scope>
    <source>
        <strain evidence="1">NBRC 105413</strain>
    </source>
</reference>